<comment type="caution">
    <text evidence="1">The sequence shown here is derived from an EMBL/GenBank/DDBJ whole genome shotgun (WGS) entry which is preliminary data.</text>
</comment>
<dbReference type="Proteomes" id="UP000535543">
    <property type="component" value="Unassembled WGS sequence"/>
</dbReference>
<evidence type="ECO:0000313" key="2">
    <source>
        <dbReference type="Proteomes" id="UP000535543"/>
    </source>
</evidence>
<keyword evidence="2" id="KW-1185">Reference proteome</keyword>
<reference evidence="1 2" key="2">
    <citation type="submission" date="2020-06" db="EMBL/GenBank/DDBJ databases">
        <title>Antribacter stalactiti gen. nov., sp. nov., a new member of the family Nacardiaceae isolated from a cave.</title>
        <authorList>
            <person name="Kim I.S."/>
        </authorList>
    </citation>
    <scope>NUCLEOTIDE SEQUENCE [LARGE SCALE GENOMIC DNA]</scope>
    <source>
        <strain evidence="1 2">YC2-7</strain>
    </source>
</reference>
<protein>
    <recommendedName>
        <fullName evidence="3">Phage tail protein</fullName>
    </recommendedName>
</protein>
<dbReference type="EMBL" id="VCQU01000020">
    <property type="protein sequence ID" value="NMN99592.1"/>
    <property type="molecule type" value="Genomic_DNA"/>
</dbReference>
<dbReference type="RefSeq" id="WP_169594999.1">
    <property type="nucleotide sequence ID" value="NZ_VCQU01000020.1"/>
</dbReference>
<proteinExistence type="predicted"/>
<name>A0A848KSW1_9NOCA</name>
<accession>A0A848KSW1</accession>
<sequence>MPPQPPSVRKLALTIDGKTIPLLGASGGHIKATVSTTFSGTGGAPKRQISSYGYADLRIEFGIAMGAAIRDWINAFLGGMQTAKSGTVLELDQNNRVKAFHDFTGARITELIVPQCDASSTAAGKFTLIAAVSKVVPRAGDGSLVTFGPDATKPWLPANFRITIPGVPTTHVSIIDTFSFRRQSNSTVPGDLVTTVSELDVKQWQAWIDDFVIAGHNAQSNEKSGAIEWLAPNFSTVLGKLTLNQIGIFELARAETSGYRASLYFETSQLVQ</sequence>
<evidence type="ECO:0008006" key="3">
    <source>
        <dbReference type="Google" id="ProtNLM"/>
    </source>
</evidence>
<reference evidence="1 2" key="1">
    <citation type="submission" date="2019-05" db="EMBL/GenBank/DDBJ databases">
        <authorList>
            <person name="Lee S.D."/>
        </authorList>
    </citation>
    <scope>NUCLEOTIDE SEQUENCE [LARGE SCALE GENOMIC DNA]</scope>
    <source>
        <strain evidence="1 2">YC2-7</strain>
    </source>
</reference>
<gene>
    <name evidence="1" type="ORF">FGL95_31705</name>
</gene>
<dbReference type="AlphaFoldDB" id="A0A848KSW1"/>
<evidence type="ECO:0000313" key="1">
    <source>
        <dbReference type="EMBL" id="NMN99592.1"/>
    </source>
</evidence>
<organism evidence="1 2">
    <name type="scientific">Antrihabitans stalactiti</name>
    <dbReference type="NCBI Taxonomy" id="2584121"/>
    <lineage>
        <taxon>Bacteria</taxon>
        <taxon>Bacillati</taxon>
        <taxon>Actinomycetota</taxon>
        <taxon>Actinomycetes</taxon>
        <taxon>Mycobacteriales</taxon>
        <taxon>Nocardiaceae</taxon>
        <taxon>Antrihabitans</taxon>
    </lineage>
</organism>